<comment type="caution">
    <text evidence="1">The sequence shown here is derived from an EMBL/GenBank/DDBJ whole genome shotgun (WGS) entry which is preliminary data.</text>
</comment>
<proteinExistence type="predicted"/>
<protein>
    <submittedName>
        <fullName evidence="1">Uncharacterized protein</fullName>
    </submittedName>
</protein>
<sequence length="131" mass="14242">MSGEQSGLSWVVQQDTSIQAVVQSFIHRSLNPDLPAPPSKLAATRPCQQATLRPPERKCLADTAPGSVQDAPLSWFDPGIFDNGMVEQKLYATIDSGNLSLVREPDGNIMEHTYAGTQLVLVQAYSLTEET</sequence>
<gene>
    <name evidence="1" type="ORF">C8A03DRAFT_36850</name>
</gene>
<reference evidence="1" key="2">
    <citation type="submission" date="2023-05" db="EMBL/GenBank/DDBJ databases">
        <authorList>
            <consortium name="Lawrence Berkeley National Laboratory"/>
            <person name="Steindorff A."/>
            <person name="Hensen N."/>
            <person name="Bonometti L."/>
            <person name="Westerberg I."/>
            <person name="Brannstrom I.O."/>
            <person name="Guillou S."/>
            <person name="Cros-Aarteil S."/>
            <person name="Calhoun S."/>
            <person name="Haridas S."/>
            <person name="Kuo A."/>
            <person name="Mondo S."/>
            <person name="Pangilinan J."/>
            <person name="Riley R."/>
            <person name="Labutti K."/>
            <person name="Andreopoulos B."/>
            <person name="Lipzen A."/>
            <person name="Chen C."/>
            <person name="Yanf M."/>
            <person name="Daum C."/>
            <person name="Ng V."/>
            <person name="Clum A."/>
            <person name="Ohm R."/>
            <person name="Martin F."/>
            <person name="Silar P."/>
            <person name="Natvig D."/>
            <person name="Lalanne C."/>
            <person name="Gautier V."/>
            <person name="Ament-Velasquez S.L."/>
            <person name="Kruys A."/>
            <person name="Hutchinson M.I."/>
            <person name="Powell A.J."/>
            <person name="Barry K."/>
            <person name="Miller A.N."/>
            <person name="Grigoriev I.V."/>
            <person name="Debuchy R."/>
            <person name="Gladieux P."/>
            <person name="Thoren M.H."/>
            <person name="Johannesson H."/>
        </authorList>
    </citation>
    <scope>NUCLEOTIDE SEQUENCE</scope>
    <source>
        <strain evidence="1">CBS 532.94</strain>
    </source>
</reference>
<dbReference type="AlphaFoldDB" id="A0AAN7C4X9"/>
<dbReference type="Proteomes" id="UP001303760">
    <property type="component" value="Unassembled WGS sequence"/>
</dbReference>
<name>A0AAN7C4X9_9PEZI</name>
<dbReference type="EMBL" id="MU860279">
    <property type="protein sequence ID" value="KAK4235305.1"/>
    <property type="molecule type" value="Genomic_DNA"/>
</dbReference>
<accession>A0AAN7C4X9</accession>
<evidence type="ECO:0000313" key="2">
    <source>
        <dbReference type="Proteomes" id="UP001303760"/>
    </source>
</evidence>
<keyword evidence="2" id="KW-1185">Reference proteome</keyword>
<reference evidence="1" key="1">
    <citation type="journal article" date="2023" name="Mol. Phylogenet. Evol.">
        <title>Genome-scale phylogeny and comparative genomics of the fungal order Sordariales.</title>
        <authorList>
            <person name="Hensen N."/>
            <person name="Bonometti L."/>
            <person name="Westerberg I."/>
            <person name="Brannstrom I.O."/>
            <person name="Guillou S."/>
            <person name="Cros-Aarteil S."/>
            <person name="Calhoun S."/>
            <person name="Haridas S."/>
            <person name="Kuo A."/>
            <person name="Mondo S."/>
            <person name="Pangilinan J."/>
            <person name="Riley R."/>
            <person name="LaButti K."/>
            <person name="Andreopoulos B."/>
            <person name="Lipzen A."/>
            <person name="Chen C."/>
            <person name="Yan M."/>
            <person name="Daum C."/>
            <person name="Ng V."/>
            <person name="Clum A."/>
            <person name="Steindorff A."/>
            <person name="Ohm R.A."/>
            <person name="Martin F."/>
            <person name="Silar P."/>
            <person name="Natvig D.O."/>
            <person name="Lalanne C."/>
            <person name="Gautier V."/>
            <person name="Ament-Velasquez S.L."/>
            <person name="Kruys A."/>
            <person name="Hutchinson M.I."/>
            <person name="Powell A.J."/>
            <person name="Barry K."/>
            <person name="Miller A.N."/>
            <person name="Grigoriev I.V."/>
            <person name="Debuchy R."/>
            <person name="Gladieux P."/>
            <person name="Hiltunen Thoren M."/>
            <person name="Johannesson H."/>
        </authorList>
    </citation>
    <scope>NUCLEOTIDE SEQUENCE</scope>
    <source>
        <strain evidence="1">CBS 532.94</strain>
    </source>
</reference>
<evidence type="ECO:0000313" key="1">
    <source>
        <dbReference type="EMBL" id="KAK4235305.1"/>
    </source>
</evidence>
<organism evidence="1 2">
    <name type="scientific">Achaetomium macrosporum</name>
    <dbReference type="NCBI Taxonomy" id="79813"/>
    <lineage>
        <taxon>Eukaryota</taxon>
        <taxon>Fungi</taxon>
        <taxon>Dikarya</taxon>
        <taxon>Ascomycota</taxon>
        <taxon>Pezizomycotina</taxon>
        <taxon>Sordariomycetes</taxon>
        <taxon>Sordariomycetidae</taxon>
        <taxon>Sordariales</taxon>
        <taxon>Chaetomiaceae</taxon>
        <taxon>Achaetomium</taxon>
    </lineage>
</organism>